<evidence type="ECO:0000259" key="1">
    <source>
        <dbReference type="Pfam" id="PF09820"/>
    </source>
</evidence>
<dbReference type="InterPro" id="IPR012547">
    <property type="entry name" value="PDDEXK_9"/>
</dbReference>
<dbReference type="InterPro" id="IPR027417">
    <property type="entry name" value="P-loop_NTPase"/>
</dbReference>
<reference evidence="2 3" key="1">
    <citation type="journal article" date="2012" name="J. Bacteriol.">
        <title>Genome sequence of 'Candidatus Methanomethylophilus alvus' Mx1201, a methanogenic archaeon from the human gut belonging to a seventh order of methanogens.</title>
        <authorList>
            <person name="Borrel G."/>
            <person name="Harris H.M."/>
            <person name="Tottey W."/>
            <person name="Mihajlovski A."/>
            <person name="Parisot N."/>
            <person name="Peyretaillade E."/>
            <person name="Peyret P."/>
            <person name="Gribaldo S."/>
            <person name="O'Toole P.W."/>
            <person name="Brugere J.F."/>
        </authorList>
    </citation>
    <scope>NUCLEOTIDE SEQUENCE [LARGE SCALE GENOMIC DNA]</scope>
    <source>
        <strain evidence="2 3">Mx1201</strain>
    </source>
</reference>
<dbReference type="GeneID" id="41321543"/>
<gene>
    <name evidence="2" type="ORF">MMALV_07540</name>
</gene>
<dbReference type="SUPFAM" id="SSF52540">
    <property type="entry name" value="P-loop containing nucleoside triphosphate hydrolases"/>
    <property type="match status" value="1"/>
</dbReference>
<dbReference type="HOGENOM" id="CLU_021114_1_2_2"/>
<dbReference type="PANTHER" id="PTHR34825:SF1">
    <property type="entry name" value="AAA-ATPASE-LIKE DOMAIN-CONTAINING PROTEIN"/>
    <property type="match status" value="1"/>
</dbReference>
<protein>
    <recommendedName>
        <fullName evidence="1">AAA-ATPase-like domain-containing protein</fullName>
    </recommendedName>
</protein>
<accession>M9SIZ5</accession>
<evidence type="ECO:0000313" key="3">
    <source>
        <dbReference type="Proteomes" id="UP000012672"/>
    </source>
</evidence>
<keyword evidence="3" id="KW-1185">Reference proteome</keyword>
<dbReference type="Pfam" id="PF09820">
    <property type="entry name" value="AAA-ATPase_like"/>
    <property type="match status" value="1"/>
</dbReference>
<name>M9SIZ5_METAX</name>
<dbReference type="KEGG" id="max:MMALV_07540"/>
<dbReference type="STRING" id="1236689.MMALV_07540"/>
<feature type="domain" description="AAA-ATPase-like" evidence="1">
    <location>
        <begin position="5"/>
        <end position="229"/>
    </location>
</feature>
<evidence type="ECO:0000313" key="2">
    <source>
        <dbReference type="EMBL" id="AGI85492.1"/>
    </source>
</evidence>
<dbReference type="Proteomes" id="UP000012672">
    <property type="component" value="Chromosome"/>
</dbReference>
<dbReference type="eggNOG" id="ENOG502N566">
    <property type="taxonomic scope" value="Archaea"/>
</dbReference>
<organism evidence="2 3">
    <name type="scientific">Methanomethylophilus alvi (strain Mx1201)</name>
    <dbReference type="NCBI Taxonomy" id="1236689"/>
    <lineage>
        <taxon>Archaea</taxon>
        <taxon>Methanobacteriati</taxon>
        <taxon>Thermoplasmatota</taxon>
        <taxon>Thermoplasmata</taxon>
        <taxon>Methanomassiliicoccales</taxon>
        <taxon>Methanomethylophilaceae</taxon>
        <taxon>Methanomethylophilus</taxon>
    </lineage>
</organism>
<dbReference type="AlphaFoldDB" id="M9SIZ5"/>
<proteinExistence type="predicted"/>
<sequence>MKPLPIGVQDFKSVRKTDKYFVDKSMLIGQILDQNDCGVFLYTRPRRFGKSLNLSMLDAFFNIKYKGNDWFDGLEISKHHEYDVYKNAFPVISIDLKSCGVKDFNGFLKDFNSILFDVFDDFTYLRESLKLSEESKQLFTKYYAGDKDESDSKNAFKKLCSMLEKHHGTKVIVLMDEYDSAVNTVSDIGLRREIIAFLKGVMSSLFKGNDSLQMGIVTGVMQITKENIFSGLNNLYVDNILSKRFDEMFGFTDSEVQKICSDYGHPEKFGEAKEWYDGYRFGNADIYNPWSILNYVSEGFEPAPYWANTSGNDILEDLLLHADDGVLKDLGTLGSGGSVIHGISASLTFDDLCGNLGSIYSLMAMSGYLKAIPGEGGYRLSIPNKELYSVFSQMTFRFVFHDDDAFESLRAFSKAILSQDVQVMERSLYALMADTLSSRVLDNEHSYQAFIAGVLMMMSGRYSVTADRESGKGYYDIRMEKMSGPGCNVVMEIKRSDDAGSRERDAAGAIRHIREKDYARGLNGPTVLYGVAFFGKEPLIVSEML</sequence>
<dbReference type="PANTHER" id="PTHR34825">
    <property type="entry name" value="CONSERVED PROTEIN, WITH A WEAK D-GALACTARATE DEHYDRATASE/ALTRONATE HYDROLASE DOMAIN"/>
    <property type="match status" value="1"/>
</dbReference>
<dbReference type="Gene3D" id="3.40.50.300">
    <property type="entry name" value="P-loop containing nucleotide triphosphate hydrolases"/>
    <property type="match status" value="1"/>
</dbReference>
<dbReference type="InParanoid" id="M9SIZ5"/>
<dbReference type="Pfam" id="PF08011">
    <property type="entry name" value="PDDEXK_9"/>
    <property type="match status" value="1"/>
</dbReference>
<dbReference type="InterPro" id="IPR018631">
    <property type="entry name" value="AAA-ATPase-like_dom"/>
</dbReference>
<dbReference type="RefSeq" id="WP_015504639.1">
    <property type="nucleotide sequence ID" value="NC_020913.1"/>
</dbReference>
<dbReference type="EMBL" id="CP004049">
    <property type="protein sequence ID" value="AGI85492.1"/>
    <property type="molecule type" value="Genomic_DNA"/>
</dbReference>
<dbReference type="OrthoDB" id="74831at2157"/>